<evidence type="ECO:0000256" key="4">
    <source>
        <dbReference type="ARBA" id="ARBA00022544"/>
    </source>
</evidence>
<dbReference type="Pfam" id="PF03845">
    <property type="entry name" value="Spore_permease"/>
    <property type="match status" value="1"/>
</dbReference>
<keyword evidence="10" id="KW-1185">Reference proteome</keyword>
<dbReference type="PANTHER" id="PTHR34975:SF2">
    <property type="entry name" value="SPORE GERMINATION PROTEIN A2"/>
    <property type="match status" value="1"/>
</dbReference>
<feature type="transmembrane region" description="Helical" evidence="8">
    <location>
        <begin position="297"/>
        <end position="316"/>
    </location>
</feature>
<accession>A0A845L033</accession>
<keyword evidence="4" id="KW-0309">Germination</keyword>
<feature type="transmembrane region" description="Helical" evidence="8">
    <location>
        <begin position="180"/>
        <end position="199"/>
    </location>
</feature>
<feature type="transmembrane region" description="Helical" evidence="8">
    <location>
        <begin position="264"/>
        <end position="285"/>
    </location>
</feature>
<evidence type="ECO:0000256" key="3">
    <source>
        <dbReference type="ARBA" id="ARBA00022448"/>
    </source>
</evidence>
<evidence type="ECO:0000313" key="9">
    <source>
        <dbReference type="EMBL" id="MZP28219.1"/>
    </source>
</evidence>
<evidence type="ECO:0000256" key="2">
    <source>
        <dbReference type="ARBA" id="ARBA00007998"/>
    </source>
</evidence>
<evidence type="ECO:0000256" key="5">
    <source>
        <dbReference type="ARBA" id="ARBA00022692"/>
    </source>
</evidence>
<dbReference type="AlphaFoldDB" id="A0A845L033"/>
<dbReference type="NCBIfam" id="TIGR00912">
    <property type="entry name" value="2A0309"/>
    <property type="match status" value="1"/>
</dbReference>
<comment type="caution">
    <text evidence="9">The sequence shown here is derived from an EMBL/GenBank/DDBJ whole genome shotgun (WGS) entry which is preliminary data.</text>
</comment>
<dbReference type="GO" id="GO:0009847">
    <property type="term" value="P:spore germination"/>
    <property type="evidence" value="ECO:0007669"/>
    <property type="project" value="InterPro"/>
</dbReference>
<dbReference type="PANTHER" id="PTHR34975">
    <property type="entry name" value="SPORE GERMINATION PROTEIN A2"/>
    <property type="match status" value="1"/>
</dbReference>
<dbReference type="EMBL" id="WXEY01000001">
    <property type="protein sequence ID" value="MZP28219.1"/>
    <property type="molecule type" value="Genomic_DNA"/>
</dbReference>
<dbReference type="GO" id="GO:0016020">
    <property type="term" value="C:membrane"/>
    <property type="evidence" value="ECO:0007669"/>
    <property type="project" value="UniProtKB-SubCell"/>
</dbReference>
<keyword evidence="6 8" id="KW-1133">Transmembrane helix</keyword>
<feature type="transmembrane region" description="Helical" evidence="8">
    <location>
        <begin position="75"/>
        <end position="94"/>
    </location>
</feature>
<feature type="transmembrane region" description="Helical" evidence="8">
    <location>
        <begin position="7"/>
        <end position="28"/>
    </location>
</feature>
<gene>
    <name evidence="9" type="ORF">GTO91_00575</name>
</gene>
<organism evidence="9 10">
    <name type="scientific">Heliomicrobium undosum</name>
    <dbReference type="NCBI Taxonomy" id="121734"/>
    <lineage>
        <taxon>Bacteria</taxon>
        <taxon>Bacillati</taxon>
        <taxon>Bacillota</taxon>
        <taxon>Clostridia</taxon>
        <taxon>Eubacteriales</taxon>
        <taxon>Heliobacteriaceae</taxon>
        <taxon>Heliomicrobium</taxon>
    </lineage>
</organism>
<dbReference type="InterPro" id="IPR004761">
    <property type="entry name" value="Spore_GerAB"/>
</dbReference>
<evidence type="ECO:0000256" key="6">
    <source>
        <dbReference type="ARBA" id="ARBA00022989"/>
    </source>
</evidence>
<evidence type="ECO:0000256" key="1">
    <source>
        <dbReference type="ARBA" id="ARBA00004141"/>
    </source>
</evidence>
<evidence type="ECO:0000256" key="7">
    <source>
        <dbReference type="ARBA" id="ARBA00023136"/>
    </source>
</evidence>
<proteinExistence type="inferred from homology"/>
<feature type="transmembrane region" description="Helical" evidence="8">
    <location>
        <begin position="328"/>
        <end position="350"/>
    </location>
</feature>
<comment type="subcellular location">
    <subcellularLocation>
        <location evidence="1">Membrane</location>
        <topology evidence="1">Multi-pass membrane protein</topology>
    </subcellularLocation>
</comment>
<feature type="transmembrane region" description="Helical" evidence="8">
    <location>
        <begin position="106"/>
        <end position="125"/>
    </location>
</feature>
<feature type="transmembrane region" description="Helical" evidence="8">
    <location>
        <begin position="137"/>
        <end position="160"/>
    </location>
</feature>
<protein>
    <submittedName>
        <fullName evidence="9">Endospore germination permease</fullName>
    </submittedName>
</protein>
<feature type="transmembrane region" description="Helical" evidence="8">
    <location>
        <begin position="34"/>
        <end position="54"/>
    </location>
</feature>
<keyword evidence="7 8" id="KW-0472">Membrane</keyword>
<comment type="similarity">
    <text evidence="2">Belongs to the amino acid-polyamine-organocation (APC) superfamily. Spore germination protein (SGP) (TC 2.A.3.9) family.</text>
</comment>
<evidence type="ECO:0000256" key="8">
    <source>
        <dbReference type="SAM" id="Phobius"/>
    </source>
</evidence>
<keyword evidence="3" id="KW-0813">Transport</keyword>
<feature type="transmembrane region" description="Helical" evidence="8">
    <location>
        <begin position="211"/>
        <end position="233"/>
    </location>
</feature>
<keyword evidence="5 8" id="KW-0812">Transmembrane</keyword>
<name>A0A845L033_9FIRM</name>
<sequence length="359" mass="39724">MISSTQVFALATIFLLGSWIILTPSSRITKQDAWVGSLLIGLPACGYALLLSAVKDLYPGENLIGLSRKAFGRRIGSILAVFWLWFPLHLAALVLNNLTTLLMYQIYPTATTISLSLPLTIVVAYGAALGPEVIARFALLLLPLIIAGLLAIYGLAIPLFDVHRLFPLLEAPTGDFLRQGLAGFSFPFAEMILLFPFLAHAPKNRSLLRPLLYAVILSTLLFALRDMIVIAVFGQAEADTLLFPLFSVVRHEELGVFLDRLDVAFIPIFFFSSLIKSMICFYSFIEHLTDWLSTKDRSLLIPPAALLTVGLSLFVYEHLLDVFDFVNKAYALYLLPWAVGFPLGALILGYRKKTKPSQS</sequence>
<reference evidence="9 10" key="1">
    <citation type="submission" date="2020-01" db="EMBL/GenBank/DDBJ databases">
        <title>Whole-genome sequence of Heliobacterium undosum DSM 13378.</title>
        <authorList>
            <person name="Kyndt J.A."/>
            <person name="Meyer T.E."/>
        </authorList>
    </citation>
    <scope>NUCLEOTIDE SEQUENCE [LARGE SCALE GENOMIC DNA]</scope>
    <source>
        <strain evidence="9 10">DSM 13378</strain>
    </source>
</reference>
<dbReference type="Proteomes" id="UP000463470">
    <property type="component" value="Unassembled WGS sequence"/>
</dbReference>
<evidence type="ECO:0000313" key="10">
    <source>
        <dbReference type="Proteomes" id="UP000463470"/>
    </source>
</evidence>